<reference evidence="2 3" key="1">
    <citation type="submission" date="2023-09" db="EMBL/GenBank/DDBJ databases">
        <title>Flavobacterium sp. a novel bacteria isolate from Pepper rhizosphere.</title>
        <authorList>
            <person name="Peng Y."/>
            <person name="Lee J."/>
        </authorList>
    </citation>
    <scope>NUCLEOTIDE SEQUENCE [LARGE SCALE GENOMIC DNA]</scope>
    <source>
        <strain evidence="1">PMR2A8</strain>
        <strain evidence="2 3">PMTSA4</strain>
    </source>
</reference>
<evidence type="ECO:0000313" key="3">
    <source>
        <dbReference type="Proteomes" id="UP001304515"/>
    </source>
</evidence>
<sequence length="56" mass="6634">MKITLTNKQANDLKFILNEFIKSDMAEDYHKLFKSVIKKIENETDGSIMWDKIEVK</sequence>
<organism evidence="2 3">
    <name type="scientific">Flavobacterium capsici</name>
    <dbReference type="NCBI Taxonomy" id="3075618"/>
    <lineage>
        <taxon>Bacteria</taxon>
        <taxon>Pseudomonadati</taxon>
        <taxon>Bacteroidota</taxon>
        <taxon>Flavobacteriia</taxon>
        <taxon>Flavobacteriales</taxon>
        <taxon>Flavobacteriaceae</taxon>
        <taxon>Flavobacterium</taxon>
    </lineage>
</organism>
<dbReference type="RefSeq" id="WP_313322699.1">
    <property type="nucleotide sequence ID" value="NZ_CP134878.1"/>
</dbReference>
<accession>A0AA96EUP7</accession>
<dbReference type="Proteomes" id="UP001304515">
    <property type="component" value="Chromosome"/>
</dbReference>
<dbReference type="EMBL" id="CP134878">
    <property type="protein sequence ID" value="WNM18636.1"/>
    <property type="molecule type" value="Genomic_DNA"/>
</dbReference>
<evidence type="ECO:0000313" key="1">
    <source>
        <dbReference type="EMBL" id="WNM18636.1"/>
    </source>
</evidence>
<dbReference type="KEGG" id="fcj:RN605_04820"/>
<protein>
    <submittedName>
        <fullName evidence="2">Uncharacterized protein</fullName>
    </submittedName>
</protein>
<name>A0AA96F2E7_9FLAO</name>
<dbReference type="AlphaFoldDB" id="A0AA96F2E7"/>
<evidence type="ECO:0000313" key="2">
    <source>
        <dbReference type="EMBL" id="WNM22687.1"/>
    </source>
</evidence>
<proteinExistence type="predicted"/>
<keyword evidence="3" id="KW-1185">Reference proteome</keyword>
<accession>A0AA96F2E7</accession>
<dbReference type="EMBL" id="CP134890">
    <property type="protein sequence ID" value="WNM22687.1"/>
    <property type="molecule type" value="Genomic_DNA"/>
</dbReference>
<gene>
    <name evidence="2" type="ORF">RN605_04820</name>
    <name evidence="1" type="ORF">RN608_11520</name>
</gene>